<sequence>MDVHGSIRQRADAAWNISCLEPFSRVKQELLRKAWRHKICSYDPVELVRKERLQRRSDWNENRISRIKRSNLGYDEVKNLGFHFTNQDCRSATYQKYVVTEELLCSMLFDVPLNLWCKQFSESMTSVRRSLILGDLVSPELLALMKLMNVTIRCLERPDMKVEHWNRSTIIPRKVMLNAVGEAWPISAYSVYGKKFVEKFKTVLINTSVDAPIDMKFGKIGKKMIKKYIINEMSLLRDALDEIIRWTPQKRAYYFLKPEPWHKQRALYATYDEESFVSAYANAGIENQMSNSPGASDIFL</sequence>
<dbReference type="AlphaFoldDB" id="A0AAW1VIA7"/>
<name>A0AAW1VIA7_9CUCU</name>
<dbReference type="Proteomes" id="UP001431783">
    <property type="component" value="Unassembled WGS sequence"/>
</dbReference>
<gene>
    <name evidence="1" type="ORF">WA026_021521</name>
</gene>
<proteinExistence type="predicted"/>
<comment type="caution">
    <text evidence="1">The sequence shown here is derived from an EMBL/GenBank/DDBJ whole genome shotgun (WGS) entry which is preliminary data.</text>
</comment>
<evidence type="ECO:0000313" key="1">
    <source>
        <dbReference type="EMBL" id="KAK9892668.1"/>
    </source>
</evidence>
<dbReference type="EMBL" id="JARQZJ010000137">
    <property type="protein sequence ID" value="KAK9892668.1"/>
    <property type="molecule type" value="Genomic_DNA"/>
</dbReference>
<accession>A0AAW1VIA7</accession>
<organism evidence="1 2">
    <name type="scientific">Henosepilachna vigintioctopunctata</name>
    <dbReference type="NCBI Taxonomy" id="420089"/>
    <lineage>
        <taxon>Eukaryota</taxon>
        <taxon>Metazoa</taxon>
        <taxon>Ecdysozoa</taxon>
        <taxon>Arthropoda</taxon>
        <taxon>Hexapoda</taxon>
        <taxon>Insecta</taxon>
        <taxon>Pterygota</taxon>
        <taxon>Neoptera</taxon>
        <taxon>Endopterygota</taxon>
        <taxon>Coleoptera</taxon>
        <taxon>Polyphaga</taxon>
        <taxon>Cucujiformia</taxon>
        <taxon>Coccinelloidea</taxon>
        <taxon>Coccinellidae</taxon>
        <taxon>Epilachninae</taxon>
        <taxon>Epilachnini</taxon>
        <taxon>Henosepilachna</taxon>
    </lineage>
</organism>
<protein>
    <submittedName>
        <fullName evidence="1">Uncharacterized protein</fullName>
    </submittedName>
</protein>
<keyword evidence="2" id="KW-1185">Reference proteome</keyword>
<reference evidence="1 2" key="1">
    <citation type="submission" date="2023-03" db="EMBL/GenBank/DDBJ databases">
        <title>Genome insight into feeding habits of ladybird beetles.</title>
        <authorList>
            <person name="Li H.-S."/>
            <person name="Huang Y.-H."/>
            <person name="Pang H."/>
        </authorList>
    </citation>
    <scope>NUCLEOTIDE SEQUENCE [LARGE SCALE GENOMIC DNA]</scope>
    <source>
        <strain evidence="1">SYSU_2023b</strain>
        <tissue evidence="1">Whole body</tissue>
    </source>
</reference>
<evidence type="ECO:0000313" key="2">
    <source>
        <dbReference type="Proteomes" id="UP001431783"/>
    </source>
</evidence>